<proteinExistence type="predicted"/>
<accession>A0A9X2FKS0</accession>
<evidence type="ECO:0000313" key="1">
    <source>
        <dbReference type="EMBL" id="MCP0887357.1"/>
    </source>
</evidence>
<keyword evidence="2" id="KW-1185">Reference proteome</keyword>
<dbReference type="Proteomes" id="UP001139006">
    <property type="component" value="Unassembled WGS sequence"/>
</dbReference>
<evidence type="ECO:0000313" key="2">
    <source>
        <dbReference type="Proteomes" id="UP001139006"/>
    </source>
</evidence>
<comment type="caution">
    <text evidence="1">The sequence shown here is derived from an EMBL/GenBank/DDBJ whole genome shotgun (WGS) entry which is preliminary data.</text>
</comment>
<dbReference type="EMBL" id="JAIULA010000016">
    <property type="protein sequence ID" value="MCP0887357.1"/>
    <property type="molecule type" value="Genomic_DNA"/>
</dbReference>
<organism evidence="1 2">
    <name type="scientific">Ligilactobacillus ubinensis</name>
    <dbReference type="NCBI Taxonomy" id="2876789"/>
    <lineage>
        <taxon>Bacteria</taxon>
        <taxon>Bacillati</taxon>
        <taxon>Bacillota</taxon>
        <taxon>Bacilli</taxon>
        <taxon>Lactobacillales</taxon>
        <taxon>Lactobacillaceae</taxon>
        <taxon>Ligilactobacillus</taxon>
    </lineage>
</organism>
<protein>
    <submittedName>
        <fullName evidence="1">Uncharacterized protein</fullName>
    </submittedName>
</protein>
<gene>
    <name evidence="1" type="ORF">LB941_08420</name>
</gene>
<name>A0A9X2FKS0_9LACO</name>
<reference evidence="1 2" key="1">
    <citation type="journal article" date="2023" name="Int. J. Syst. Evol. Microbiol.">
        <title>Ligilactobacillus ubinensis sp. nov., a novel species isolated from the wild ferment of a durian fruit (Durio zibethinus).</title>
        <authorList>
            <person name="Heng Y.C."/>
            <person name="Menon N."/>
            <person name="Chen B."/>
            <person name="Loo B.Z.L."/>
            <person name="Wong G.W.J."/>
            <person name="Lim A.C.H."/>
            <person name="Silvaraju S."/>
            <person name="Kittelmann S."/>
        </authorList>
    </citation>
    <scope>NUCLEOTIDE SEQUENCE [LARGE SCALE GENOMIC DNA]</scope>
    <source>
        <strain evidence="1 2">WILCCON 0076</strain>
    </source>
</reference>
<sequence length="71" mass="8144">MMLNGIISSKQDLLLILVMDKIDFELDNNVTFFREHVEANESIQSSVIREIKKALEIDKIETKLIGLVNLI</sequence>
<dbReference type="AlphaFoldDB" id="A0A9X2FKS0"/>
<dbReference type="RefSeq" id="WP_253361135.1">
    <property type="nucleotide sequence ID" value="NZ_JAIULA010000016.1"/>
</dbReference>